<dbReference type="SFLD" id="SFLDG01140">
    <property type="entry name" value="C2.B:_Phosphomannomutase_and_P"/>
    <property type="match status" value="1"/>
</dbReference>
<dbReference type="CDD" id="cd07516">
    <property type="entry name" value="HAD_Pase"/>
    <property type="match status" value="1"/>
</dbReference>
<dbReference type="NCBIfam" id="TIGR00099">
    <property type="entry name" value="Cof-subfamily"/>
    <property type="match status" value="1"/>
</dbReference>
<name>A0A511BM28_9PROT</name>
<dbReference type="Gene3D" id="3.30.1240.10">
    <property type="match status" value="1"/>
</dbReference>
<dbReference type="OrthoDB" id="7847955at2"/>
<keyword evidence="2" id="KW-1185">Reference proteome</keyword>
<protein>
    <submittedName>
        <fullName evidence="1">Haloacid dehalogenase</fullName>
    </submittedName>
</protein>
<reference evidence="1 2" key="1">
    <citation type="submission" date="2019-07" db="EMBL/GenBank/DDBJ databases">
        <title>Whole genome shotgun sequence of Swaminathania salitolerans NBRC 104436.</title>
        <authorList>
            <person name="Hosoyama A."/>
            <person name="Uohara A."/>
            <person name="Ohji S."/>
            <person name="Ichikawa N."/>
        </authorList>
    </citation>
    <scope>NUCLEOTIDE SEQUENCE [LARGE SCALE GENOMIC DNA]</scope>
    <source>
        <strain evidence="1 2">NBRC 104436</strain>
    </source>
</reference>
<dbReference type="InterPro" id="IPR023214">
    <property type="entry name" value="HAD_sf"/>
</dbReference>
<dbReference type="Proteomes" id="UP000321405">
    <property type="component" value="Unassembled WGS sequence"/>
</dbReference>
<dbReference type="GO" id="GO:0000287">
    <property type="term" value="F:magnesium ion binding"/>
    <property type="evidence" value="ECO:0007669"/>
    <property type="project" value="TreeGrafter"/>
</dbReference>
<evidence type="ECO:0000313" key="1">
    <source>
        <dbReference type="EMBL" id="GEL01386.1"/>
    </source>
</evidence>
<dbReference type="GO" id="GO:0005829">
    <property type="term" value="C:cytosol"/>
    <property type="evidence" value="ECO:0007669"/>
    <property type="project" value="TreeGrafter"/>
</dbReference>
<sequence length="287" mass="30313">MTIDLDAIHAALPPMTSRIRLVVSDIDGTLLGPDKTLSAGTIEAARLLKASGIALCLVSSRSARGMIRYHRELGLETPFGALNGGAIVSADDEILSHLVLPEPCVASACDVLSVHAIDTWLFRDHDWLVRDPGTPYVAHESKVVGLAPTVVPDFSACLGGVGKIMAASSNAALLARMEIEIGAMLRGEASVHRSSEYYLDITHRDANKGFAARELAARLGVSMEEVACIGDMSNDVPMLDCAGLGIAMGNASAEVRAHAHVTTGRNDAEGWAEAMHRYVLPRAPVAA</sequence>
<evidence type="ECO:0000313" key="2">
    <source>
        <dbReference type="Proteomes" id="UP000321405"/>
    </source>
</evidence>
<dbReference type="PANTHER" id="PTHR10000:SF8">
    <property type="entry name" value="HAD SUPERFAMILY HYDROLASE-LIKE, TYPE 3"/>
    <property type="match status" value="1"/>
</dbReference>
<dbReference type="Pfam" id="PF08282">
    <property type="entry name" value="Hydrolase_3"/>
    <property type="match status" value="1"/>
</dbReference>
<dbReference type="Gene3D" id="3.40.50.1000">
    <property type="entry name" value="HAD superfamily/HAD-like"/>
    <property type="match status" value="1"/>
</dbReference>
<organism evidence="1 2">
    <name type="scientific">Swaminathania salitolerans</name>
    <dbReference type="NCBI Taxonomy" id="182838"/>
    <lineage>
        <taxon>Bacteria</taxon>
        <taxon>Pseudomonadati</taxon>
        <taxon>Pseudomonadota</taxon>
        <taxon>Alphaproteobacteria</taxon>
        <taxon>Acetobacterales</taxon>
        <taxon>Acetobacteraceae</taxon>
        <taxon>Swaminathania</taxon>
    </lineage>
</organism>
<dbReference type="GO" id="GO:0016791">
    <property type="term" value="F:phosphatase activity"/>
    <property type="evidence" value="ECO:0007669"/>
    <property type="project" value="TreeGrafter"/>
</dbReference>
<dbReference type="RefSeq" id="WP_147092345.1">
    <property type="nucleotide sequence ID" value="NZ_BJVC01000001.1"/>
</dbReference>
<comment type="caution">
    <text evidence="1">The sequence shown here is derived from an EMBL/GenBank/DDBJ whole genome shotgun (WGS) entry which is preliminary data.</text>
</comment>
<dbReference type="EMBL" id="BJVC01000001">
    <property type="protein sequence ID" value="GEL01386.1"/>
    <property type="molecule type" value="Genomic_DNA"/>
</dbReference>
<dbReference type="AlphaFoldDB" id="A0A511BM28"/>
<dbReference type="InterPro" id="IPR036412">
    <property type="entry name" value="HAD-like_sf"/>
</dbReference>
<dbReference type="SFLD" id="SFLDS00003">
    <property type="entry name" value="Haloacid_Dehalogenase"/>
    <property type="match status" value="1"/>
</dbReference>
<gene>
    <name evidence="1" type="ORF">SSA02_05490</name>
</gene>
<dbReference type="PANTHER" id="PTHR10000">
    <property type="entry name" value="PHOSPHOSERINE PHOSPHATASE"/>
    <property type="match status" value="1"/>
</dbReference>
<accession>A0A511BM28</accession>
<proteinExistence type="predicted"/>
<dbReference type="InterPro" id="IPR000150">
    <property type="entry name" value="Cof"/>
</dbReference>
<dbReference type="SUPFAM" id="SSF56784">
    <property type="entry name" value="HAD-like"/>
    <property type="match status" value="1"/>
</dbReference>